<feature type="coiled-coil region" evidence="1">
    <location>
        <begin position="6"/>
        <end position="53"/>
    </location>
</feature>
<name>T1CE28_9ZZZZ</name>
<reference evidence="2" key="1">
    <citation type="submission" date="2013-08" db="EMBL/GenBank/DDBJ databases">
        <authorList>
            <person name="Mendez C."/>
            <person name="Richter M."/>
            <person name="Ferrer M."/>
            <person name="Sanchez J."/>
        </authorList>
    </citation>
    <scope>NUCLEOTIDE SEQUENCE</scope>
</reference>
<gene>
    <name evidence="2" type="ORF">B1B_00031</name>
</gene>
<proteinExistence type="predicted"/>
<evidence type="ECO:0000313" key="2">
    <source>
        <dbReference type="EMBL" id="EQD79783.1"/>
    </source>
</evidence>
<feature type="coiled-coil region" evidence="1">
    <location>
        <begin position="205"/>
        <end position="232"/>
    </location>
</feature>
<organism evidence="2">
    <name type="scientific">mine drainage metagenome</name>
    <dbReference type="NCBI Taxonomy" id="410659"/>
    <lineage>
        <taxon>unclassified sequences</taxon>
        <taxon>metagenomes</taxon>
        <taxon>ecological metagenomes</taxon>
    </lineage>
</organism>
<dbReference type="EMBL" id="AUZY01000022">
    <property type="protein sequence ID" value="EQD79783.1"/>
    <property type="molecule type" value="Genomic_DNA"/>
</dbReference>
<evidence type="ECO:0000256" key="1">
    <source>
        <dbReference type="SAM" id="Coils"/>
    </source>
</evidence>
<keyword evidence="1" id="KW-0175">Coiled coil</keyword>
<dbReference type="AlphaFoldDB" id="T1CE28"/>
<protein>
    <submittedName>
        <fullName evidence="2">Uncharacterized protein</fullName>
    </submittedName>
</protein>
<accession>T1CE28</accession>
<feature type="non-terminal residue" evidence="2">
    <location>
        <position position="232"/>
    </location>
</feature>
<comment type="caution">
    <text evidence="2">The sequence shown here is derived from an EMBL/GenBank/DDBJ whole genome shotgun (WGS) entry which is preliminary data.</text>
</comment>
<reference evidence="2" key="2">
    <citation type="journal article" date="2014" name="ISME J.">
        <title>Microbial stratification in low pH oxic and suboxic macroscopic growths along an acid mine drainage.</title>
        <authorList>
            <person name="Mendez-Garcia C."/>
            <person name="Mesa V."/>
            <person name="Sprenger R.R."/>
            <person name="Richter M."/>
            <person name="Diez M.S."/>
            <person name="Solano J."/>
            <person name="Bargiela R."/>
            <person name="Golyshina O.V."/>
            <person name="Manteca A."/>
            <person name="Ramos J.L."/>
            <person name="Gallego J.R."/>
            <person name="Llorente I."/>
            <person name="Martins Dos Santos V.A."/>
            <person name="Jensen O.N."/>
            <person name="Pelaez A.I."/>
            <person name="Sanchez J."/>
            <person name="Ferrer M."/>
        </authorList>
    </citation>
    <scope>NUCLEOTIDE SEQUENCE</scope>
</reference>
<sequence>MFEKGIGRLKSEMDSIRDNVSEYEKIKKMVFEINELSEEIDSVKSARMALNEGNTKEEKWDASGEIAEKGLLIEKIDGELSKLSKTIRSPLMQLERTAKKYDHIMGSKDRLVDIILNPESLIRSREDYDVLVDKLNDMKDRVNRGEIEVKKNGHVVNTIMDVMASELYQNLESYKKILYDRSIVADELRVLKAVDESAKARRGEIEMGVRSADELKGRLESLEKRYNEVIKF</sequence>